<dbReference type="AlphaFoldDB" id="A0A221K743"/>
<dbReference type="InterPro" id="IPR049804">
    <property type="entry name" value="Choice_anch_L"/>
</dbReference>
<dbReference type="Proteomes" id="UP000199754">
    <property type="component" value="Plasmid pSMR1-2"/>
</dbReference>
<evidence type="ECO:0000259" key="1">
    <source>
        <dbReference type="Pfam" id="PF13403"/>
    </source>
</evidence>
<dbReference type="InterPro" id="IPR036844">
    <property type="entry name" value="Hint_dom_sf"/>
</dbReference>
<dbReference type="Pfam" id="PF13403">
    <property type="entry name" value="Hint_2"/>
    <property type="match status" value="1"/>
</dbReference>
<dbReference type="InterPro" id="IPR028992">
    <property type="entry name" value="Hedgehog/Intein_dom"/>
</dbReference>
<dbReference type="KEGG" id="spse:SULPSESMR1_03897"/>
<dbReference type="OrthoDB" id="6305173at2"/>
<keyword evidence="3" id="KW-1185">Reference proteome</keyword>
<protein>
    <submittedName>
        <fullName evidence="2">Hint domain protein</fullName>
    </submittedName>
</protein>
<dbReference type="Pfam" id="PF17963">
    <property type="entry name" value="Big_9"/>
    <property type="match status" value="1"/>
</dbReference>
<gene>
    <name evidence="2" type="ORF">SULPSESMR1_03897</name>
</gene>
<dbReference type="EMBL" id="CP022417">
    <property type="protein sequence ID" value="ASM74824.1"/>
    <property type="molecule type" value="Genomic_DNA"/>
</dbReference>
<dbReference type="RefSeq" id="WP_089422845.1">
    <property type="nucleotide sequence ID" value="NZ_CP022417.1"/>
</dbReference>
<dbReference type="NCBIfam" id="NF038133">
    <property type="entry name" value="choice_anch_L"/>
    <property type="match status" value="1"/>
</dbReference>
<evidence type="ECO:0000313" key="3">
    <source>
        <dbReference type="Proteomes" id="UP000199754"/>
    </source>
</evidence>
<organism evidence="2 3">
    <name type="scientific">Pseudosulfitobacter pseudonitzschiae</name>
    <dbReference type="NCBI Taxonomy" id="1402135"/>
    <lineage>
        <taxon>Bacteria</taxon>
        <taxon>Pseudomonadati</taxon>
        <taxon>Pseudomonadota</taxon>
        <taxon>Alphaproteobacteria</taxon>
        <taxon>Rhodobacterales</taxon>
        <taxon>Roseobacteraceae</taxon>
        <taxon>Pseudosulfitobacter</taxon>
    </lineage>
</organism>
<name>A0A221K743_9RHOB</name>
<dbReference type="SUPFAM" id="SSF51294">
    <property type="entry name" value="Hedgehog/intein (Hint) domain"/>
    <property type="match status" value="1"/>
</dbReference>
<feature type="domain" description="Hedgehog/Intein (Hint)" evidence="1">
    <location>
        <begin position="337"/>
        <end position="484"/>
    </location>
</feature>
<accession>A0A221K743</accession>
<sequence>MPTASELPVDTTATAEDMANEMFGSGIQIVSASYTGSANASGTYTGGDTQAPGVTPSDTGVILSTGKATDITNSSGDANVSAGTTTNYGMAGDADLDAISGQTTYDAAVLEATFVPSGSILTMQVVFSSEEYLDYVNSGFNDAVGIWVNGEPAKLQVGSGNISIDEINDIANENLYIDNPSNAEQYNTEMDGFTVTLTLKAPVNPGEENTIKIGIADGGDGAYDSNLFIAGDSVQTALVAGDDDIEVRAGGSEKFDLLANDFTTTGSILTITEINGQPVSVGDTVTLATGEQITLTETGMVLAHSDDDLGTNTFTYKVEDGDGNTDVGLVNLTTTAPCFTLGTQIATPEGPVPVEQLQPGDLVLTLDHGPQPLRWIGSSRLERADLNAKPHLKPILIAAGSLAPGLPCQDLSVSPQHRVLVSSKIARRMFGSAEVLVAAKKLLTHQGISVLEDNPDGVDYFHILCDDHQIVFSNGLPTESLYVGAEAKIALPQDAQAEIMALFPQLWAPGYDLAPARIVIKKAKRIDQLIARHVKSGRSIFENVPFADPELGLVWPMN</sequence>
<dbReference type="Gene3D" id="2.170.16.10">
    <property type="entry name" value="Hedgehog/Intein (Hint) domain"/>
    <property type="match status" value="1"/>
</dbReference>
<proteinExistence type="predicted"/>
<reference evidence="2 3" key="1">
    <citation type="submission" date="2017-07" db="EMBL/GenBank/DDBJ databases">
        <title>Genome Sequence of Sulfitobacter pseudonitzschiae Strain SMR1 Isolated from a culture of the Diatom Skeletonema marinoi.</title>
        <authorList>
            <person name="Topel M."/>
            <person name="Pinder M.I.M."/>
            <person name="Johansson O.N."/>
            <person name="Kourtchenko O."/>
            <person name="Godhe A."/>
            <person name="Clarke A.K."/>
        </authorList>
    </citation>
    <scope>NUCLEOTIDE SEQUENCE [LARGE SCALE GENOMIC DNA]</scope>
    <source>
        <strain evidence="2 3">SMR1</strain>
        <plasmid evidence="2 3">pSMR1-2</plasmid>
    </source>
</reference>
<geneLocation type="plasmid" evidence="2 3">
    <name>pSMR1-2</name>
</geneLocation>
<evidence type="ECO:0000313" key="2">
    <source>
        <dbReference type="EMBL" id="ASM74824.1"/>
    </source>
</evidence>
<keyword evidence="2" id="KW-0614">Plasmid</keyword>